<reference evidence="7 8" key="1">
    <citation type="journal article" date="2018" name="PLoS Genet.">
        <title>Population sequencing reveals clonal diversity and ancestral inbreeding in the grapevine cultivar Chardonnay.</title>
        <authorList>
            <person name="Roach M.J."/>
            <person name="Johnson D.L."/>
            <person name="Bohlmann J."/>
            <person name="van Vuuren H.J."/>
            <person name="Jones S.J."/>
            <person name="Pretorius I.S."/>
            <person name="Schmidt S.A."/>
            <person name="Borneman A.R."/>
        </authorList>
    </citation>
    <scope>NUCLEOTIDE SEQUENCE [LARGE SCALE GENOMIC DNA]</scope>
    <source>
        <strain evidence="8">cv. Chardonnay</strain>
        <tissue evidence="7">Leaf</tissue>
    </source>
</reference>
<gene>
    <name evidence="7" type="primary">UAH_1</name>
    <name evidence="7" type="ORF">CK203_001019</name>
</gene>
<dbReference type="Gene3D" id="3.40.630.10">
    <property type="entry name" value="Zn peptidases"/>
    <property type="match status" value="1"/>
</dbReference>
<dbReference type="EMBL" id="QGNW01000004">
    <property type="protein sequence ID" value="RVX21996.1"/>
    <property type="molecule type" value="Genomic_DNA"/>
</dbReference>
<keyword evidence="4" id="KW-0479">Metal-binding</keyword>
<name>A0A438KLB7_VITVI</name>
<comment type="caution">
    <text evidence="7">The sequence shown here is derived from an EMBL/GenBank/DDBJ whole genome shotgun (WGS) entry which is preliminary data.</text>
</comment>
<evidence type="ECO:0000256" key="6">
    <source>
        <dbReference type="ARBA" id="ARBA00023211"/>
    </source>
</evidence>
<dbReference type="SUPFAM" id="SSF53187">
    <property type="entry name" value="Zn-dependent exopeptidases"/>
    <property type="match status" value="1"/>
</dbReference>
<dbReference type="InterPro" id="IPR010158">
    <property type="entry name" value="Amidase_Cbmase"/>
</dbReference>
<evidence type="ECO:0000256" key="1">
    <source>
        <dbReference type="ARBA" id="ARBA00001936"/>
    </source>
</evidence>
<dbReference type="PANTHER" id="PTHR32494">
    <property type="entry name" value="ALLANTOATE DEIMINASE-RELATED"/>
    <property type="match status" value="1"/>
</dbReference>
<sequence length="530" mass="57756">MHAYAMEDNNHWKKWAHLPPYIPLYVHIDELSNFSDTPSPSVTRILYSKMDVFARSSKGSSMMIGLLTSALANTNNILRHASRSMATNAHALTLHCKVVAYLSDWWFQFSYLLVWRAASLLYNLGLSCFAGLGGGGCNRSCGCLQVQIGFPGWIYIKNLMGLSGLSVREDAVGNIFGRWEGYEPELTAVATGSHIDAIPYSGKYDGVVGVLGAIEAINVLRRSGFKPRRSLEVILFTSEEPTRFGISCLGSRLLAGNEVLMKSLETVVDSQNISFFDAARAAGYANDEEDLPSVFLKKGSYSAFVELHIEQGPILEEEGISIGIVTAIAAPASIKVDFEGNGGHAGAVLMPNRNDAGLAAAELALAVEKHVLESGSIDTVGTVGILELHPGAINSIPSKSHLEIDTRDINEMRRNTVIEKTHQSAISIAKNRGVRLSEFKIINQDPPALSDKSITKAMQAASQELNLSHKLMISRAYHDSLFMARISPMGMIFIPCYKGYSHKPEEYASIEDIANGVKVLALTLTKLSLY</sequence>
<accession>A0A438KLB7</accession>
<dbReference type="NCBIfam" id="TIGR01879">
    <property type="entry name" value="hydantase"/>
    <property type="match status" value="1"/>
</dbReference>
<dbReference type="CDD" id="cd03884">
    <property type="entry name" value="M20_bAS"/>
    <property type="match status" value="1"/>
</dbReference>
<comment type="subunit">
    <text evidence="2">Homodimer.</text>
</comment>
<dbReference type="GO" id="GO:0046872">
    <property type="term" value="F:metal ion binding"/>
    <property type="evidence" value="ECO:0007669"/>
    <property type="project" value="UniProtKB-KW"/>
</dbReference>
<dbReference type="Gene3D" id="3.30.70.360">
    <property type="match status" value="1"/>
</dbReference>
<dbReference type="FunFam" id="3.30.70.360:FF:000012">
    <property type="entry name" value="Putative ureidoglycolate hydrolase"/>
    <property type="match status" value="1"/>
</dbReference>
<keyword evidence="6" id="KW-0464">Manganese</keyword>
<comment type="cofactor">
    <cofactor evidence="1">
        <name>Mn(2+)</name>
        <dbReference type="ChEBI" id="CHEBI:29035"/>
    </cofactor>
</comment>
<proteinExistence type="predicted"/>
<evidence type="ECO:0000256" key="4">
    <source>
        <dbReference type="ARBA" id="ARBA00022723"/>
    </source>
</evidence>
<evidence type="ECO:0000256" key="5">
    <source>
        <dbReference type="ARBA" id="ARBA00022801"/>
    </source>
</evidence>
<dbReference type="AlphaFoldDB" id="A0A438KLB7"/>
<dbReference type="Pfam" id="PF01546">
    <property type="entry name" value="Peptidase_M20"/>
    <property type="match status" value="1"/>
</dbReference>
<protein>
    <submittedName>
        <fullName evidence="7">Ureidoglycolate hydrolase</fullName>
    </submittedName>
</protein>
<evidence type="ECO:0000313" key="8">
    <source>
        <dbReference type="Proteomes" id="UP000288805"/>
    </source>
</evidence>
<dbReference type="GO" id="GO:0016813">
    <property type="term" value="F:hydrolase activity, acting on carbon-nitrogen (but not peptide) bonds, in linear amidines"/>
    <property type="evidence" value="ECO:0007669"/>
    <property type="project" value="InterPro"/>
</dbReference>
<keyword evidence="5 7" id="KW-0378">Hydrolase</keyword>
<organism evidence="7 8">
    <name type="scientific">Vitis vinifera</name>
    <name type="common">Grape</name>
    <dbReference type="NCBI Taxonomy" id="29760"/>
    <lineage>
        <taxon>Eukaryota</taxon>
        <taxon>Viridiplantae</taxon>
        <taxon>Streptophyta</taxon>
        <taxon>Embryophyta</taxon>
        <taxon>Tracheophyta</taxon>
        <taxon>Spermatophyta</taxon>
        <taxon>Magnoliopsida</taxon>
        <taxon>eudicotyledons</taxon>
        <taxon>Gunneridae</taxon>
        <taxon>Pentapetalae</taxon>
        <taxon>rosids</taxon>
        <taxon>Vitales</taxon>
        <taxon>Vitaceae</taxon>
        <taxon>Viteae</taxon>
        <taxon>Vitis</taxon>
    </lineage>
</organism>
<dbReference type="GO" id="GO:0006144">
    <property type="term" value="P:purine nucleobase metabolic process"/>
    <property type="evidence" value="ECO:0007669"/>
    <property type="project" value="UniProtKB-KW"/>
</dbReference>
<evidence type="ECO:0000256" key="2">
    <source>
        <dbReference type="ARBA" id="ARBA00011738"/>
    </source>
</evidence>
<dbReference type="SUPFAM" id="SSF55031">
    <property type="entry name" value="Bacterial exopeptidase dimerisation domain"/>
    <property type="match status" value="1"/>
</dbReference>
<evidence type="ECO:0000313" key="7">
    <source>
        <dbReference type="EMBL" id="RVX21996.1"/>
    </source>
</evidence>
<evidence type="ECO:0000256" key="3">
    <source>
        <dbReference type="ARBA" id="ARBA00022631"/>
    </source>
</evidence>
<dbReference type="InterPro" id="IPR036264">
    <property type="entry name" value="Bact_exopeptidase_dim_dom"/>
</dbReference>
<dbReference type="InterPro" id="IPR002933">
    <property type="entry name" value="Peptidase_M20"/>
</dbReference>
<keyword evidence="3" id="KW-0659">Purine metabolism</keyword>
<dbReference type="PANTHER" id="PTHR32494:SF19">
    <property type="entry name" value="ALLANTOATE DEIMINASE-RELATED"/>
    <property type="match status" value="1"/>
</dbReference>
<dbReference type="Proteomes" id="UP000288805">
    <property type="component" value="Unassembled WGS sequence"/>
</dbReference>